<keyword evidence="3" id="KW-1185">Reference proteome</keyword>
<evidence type="ECO:0000313" key="2">
    <source>
        <dbReference type="EMBL" id="KAL0928707.1"/>
    </source>
</evidence>
<dbReference type="PANTHER" id="PTHR35770">
    <property type="entry name" value="U2 SMALL NUCLEAR RIBONUCLEOPROTEIN AUXILIARY FACTOR-LIKE PROTEIN"/>
    <property type="match status" value="1"/>
</dbReference>
<proteinExistence type="predicted"/>
<name>A0ABD0W894_DENTH</name>
<dbReference type="Proteomes" id="UP001552299">
    <property type="component" value="Unassembled WGS sequence"/>
</dbReference>
<evidence type="ECO:0000256" key="1">
    <source>
        <dbReference type="SAM" id="MobiDB-lite"/>
    </source>
</evidence>
<comment type="caution">
    <text evidence="2">The sequence shown here is derived from an EMBL/GenBank/DDBJ whole genome shotgun (WGS) entry which is preliminary data.</text>
</comment>
<accession>A0ABD0W894</accession>
<protein>
    <submittedName>
        <fullName evidence="2">Uncharacterized protein</fullName>
    </submittedName>
</protein>
<feature type="compositionally biased region" description="Basic residues" evidence="1">
    <location>
        <begin position="250"/>
        <end position="263"/>
    </location>
</feature>
<evidence type="ECO:0000313" key="3">
    <source>
        <dbReference type="Proteomes" id="UP001552299"/>
    </source>
</evidence>
<feature type="region of interest" description="Disordered" evidence="1">
    <location>
        <begin position="231"/>
        <end position="277"/>
    </location>
</feature>
<dbReference type="AlphaFoldDB" id="A0ABD0W894"/>
<dbReference type="PANTHER" id="PTHR35770:SF1">
    <property type="entry name" value="U2 SMALL NUCLEAR RIBONUCLEOPROTEIN AUXILIARY FACTOR-LIKE PROTEIN"/>
    <property type="match status" value="1"/>
</dbReference>
<organism evidence="2 3">
    <name type="scientific">Dendrobium thyrsiflorum</name>
    <name type="common">Pinecone-like raceme dendrobium</name>
    <name type="synonym">Orchid</name>
    <dbReference type="NCBI Taxonomy" id="117978"/>
    <lineage>
        <taxon>Eukaryota</taxon>
        <taxon>Viridiplantae</taxon>
        <taxon>Streptophyta</taxon>
        <taxon>Embryophyta</taxon>
        <taxon>Tracheophyta</taxon>
        <taxon>Spermatophyta</taxon>
        <taxon>Magnoliopsida</taxon>
        <taxon>Liliopsida</taxon>
        <taxon>Asparagales</taxon>
        <taxon>Orchidaceae</taxon>
        <taxon>Epidendroideae</taxon>
        <taxon>Malaxideae</taxon>
        <taxon>Dendrobiinae</taxon>
        <taxon>Dendrobium</taxon>
    </lineage>
</organism>
<sequence>MAETKAFDGFEPIFGESTAELEEGEAFGGVFRRSFLFYVHPLDSSQLEIVASDFHSNTLKCVLTVMDIDDLRDETGIGGSWNDFVHYLLASLSTGDVKLILDGPENLRTDSSVSHAKLITRKSKGLPRISLLLNGLVNLPAKDATANISLALFNAYKSKHIDVVKGKEHLSRLEEMLSLEKDRNNNLQNQLDALSFSSKRKVPKAKGPEKVSLAYDSIGTKELVISEAEQTANITSVDKSPSKDAQPLKGSHRAVPAHRRAKARGVSLQDNEDDDGK</sequence>
<reference evidence="2 3" key="1">
    <citation type="journal article" date="2024" name="Plant Biotechnol. J.">
        <title>Dendrobium thyrsiflorum genome and its molecular insights into genes involved in important horticultural traits.</title>
        <authorList>
            <person name="Chen B."/>
            <person name="Wang J.Y."/>
            <person name="Zheng P.J."/>
            <person name="Li K.L."/>
            <person name="Liang Y.M."/>
            <person name="Chen X.F."/>
            <person name="Zhang C."/>
            <person name="Zhao X."/>
            <person name="He X."/>
            <person name="Zhang G.Q."/>
            <person name="Liu Z.J."/>
            <person name="Xu Q."/>
        </authorList>
    </citation>
    <scope>NUCLEOTIDE SEQUENCE [LARGE SCALE GENOMIC DNA]</scope>
    <source>
        <strain evidence="2">GZMU011</strain>
    </source>
</reference>
<gene>
    <name evidence="2" type="ORF">M5K25_000622</name>
</gene>
<dbReference type="EMBL" id="JANQDX010000001">
    <property type="protein sequence ID" value="KAL0928707.1"/>
    <property type="molecule type" value="Genomic_DNA"/>
</dbReference>